<keyword evidence="3" id="KW-0677">Repeat</keyword>
<keyword evidence="4" id="KW-1015">Disulfide bond</keyword>
<dbReference type="FunFam" id="2.170.300.10:FF:000041">
    <property type="entry name" value="Tyrosine protein kinase receptor tie-1, putative"/>
    <property type="match status" value="1"/>
</dbReference>
<evidence type="ECO:0000256" key="2">
    <source>
        <dbReference type="ARBA" id="ARBA00022729"/>
    </source>
</evidence>
<protein>
    <submittedName>
        <fullName evidence="8">Multiple epidermal growth factor-like domains protein 11</fullName>
    </submittedName>
</protein>
<accession>A0A8B8BQD7</accession>
<dbReference type="OrthoDB" id="10252017at2759"/>
<gene>
    <name evidence="8" type="primary">LOC111112382</name>
</gene>
<keyword evidence="7" id="KW-1185">Reference proteome</keyword>
<evidence type="ECO:0000256" key="1">
    <source>
        <dbReference type="ARBA" id="ARBA00022536"/>
    </source>
</evidence>
<dbReference type="PANTHER" id="PTHR24043">
    <property type="entry name" value="SCAVENGER RECEPTOR CLASS F"/>
    <property type="match status" value="1"/>
</dbReference>
<feature type="domain" description="EGF-like" evidence="6">
    <location>
        <begin position="292"/>
        <end position="303"/>
    </location>
</feature>
<sequence>GRFAGFSLYISNTGDRDSSSLCYKDRPELPPLSFTTTCTLSGRYIIYYNERLDGVTYPGYEDSTSVLTELCEVTVNGCRKPGVYGSNCNILCPKYCRYRTCHIQNGTCFGCEAGYTGTVCATECPDEWYGFDCKQQCSGHCRDNDPCNKANGTCDGGCAAGWIGSFCEKECRNGTYGYGCVNNCSGHCIGDSTCNKQTGYCDRGCKPGYTNSLCNKKCSSGTYGKDCAKKCSEYCLHNISCNYIDGVCTDGCQNGYIGNICNTSCEHGRYGKNCSHTCSSNCKTCKHTDGTCSCHAGWSGPNCSITCNNSYGENCKYPCDPFCVNQTCDRFDGTCQHACPDSNKNCNVAILEDSGSNQKEDTYTAGLSVSIGFNALLLAVVLFLLWRQYTKLHSGAIKSCWESSLYEKSTHIDVPEPTYQELDLKENPYQNNN</sequence>
<dbReference type="SMART" id="SM00181">
    <property type="entry name" value="EGF"/>
    <property type="match status" value="5"/>
</dbReference>
<keyword evidence="1" id="KW-0245">EGF-like domain</keyword>
<keyword evidence="2" id="KW-0732">Signal</keyword>
<keyword evidence="5" id="KW-0812">Transmembrane</keyword>
<dbReference type="KEGG" id="cvn:111112382"/>
<feature type="non-terminal residue" evidence="8">
    <location>
        <position position="1"/>
    </location>
</feature>
<dbReference type="Gene3D" id="2.170.300.10">
    <property type="entry name" value="Tie2 ligand-binding domain superfamily"/>
    <property type="match status" value="2"/>
</dbReference>
<evidence type="ECO:0000313" key="7">
    <source>
        <dbReference type="Proteomes" id="UP000694844"/>
    </source>
</evidence>
<dbReference type="RefSeq" id="XP_022305558.1">
    <property type="nucleotide sequence ID" value="XM_022449850.1"/>
</dbReference>
<dbReference type="PANTHER" id="PTHR24043:SF8">
    <property type="entry name" value="EGF-LIKE DOMAIN-CONTAINING PROTEIN"/>
    <property type="match status" value="1"/>
</dbReference>
<dbReference type="AlphaFoldDB" id="A0A8B8BQD7"/>
<keyword evidence="5" id="KW-1133">Transmembrane helix</keyword>
<evidence type="ECO:0000256" key="4">
    <source>
        <dbReference type="ARBA" id="ARBA00023157"/>
    </source>
</evidence>
<keyword evidence="5" id="KW-0472">Membrane</keyword>
<dbReference type="InterPro" id="IPR042635">
    <property type="entry name" value="MEGF10/SREC1/2-like"/>
</dbReference>
<evidence type="ECO:0000259" key="6">
    <source>
        <dbReference type="PROSITE" id="PS00022"/>
    </source>
</evidence>
<dbReference type="PROSITE" id="PS00022">
    <property type="entry name" value="EGF_1"/>
    <property type="match status" value="1"/>
</dbReference>
<evidence type="ECO:0000313" key="8">
    <source>
        <dbReference type="RefSeq" id="XP_022305558.1"/>
    </source>
</evidence>
<reference evidence="8" key="1">
    <citation type="submission" date="2025-08" db="UniProtKB">
        <authorList>
            <consortium name="RefSeq"/>
        </authorList>
    </citation>
    <scope>IDENTIFICATION</scope>
    <source>
        <tissue evidence="8">Whole sample</tissue>
    </source>
</reference>
<proteinExistence type="predicted"/>
<organism evidence="7 8">
    <name type="scientific">Crassostrea virginica</name>
    <name type="common">Eastern oyster</name>
    <dbReference type="NCBI Taxonomy" id="6565"/>
    <lineage>
        <taxon>Eukaryota</taxon>
        <taxon>Metazoa</taxon>
        <taxon>Spiralia</taxon>
        <taxon>Lophotrochozoa</taxon>
        <taxon>Mollusca</taxon>
        <taxon>Bivalvia</taxon>
        <taxon>Autobranchia</taxon>
        <taxon>Pteriomorphia</taxon>
        <taxon>Ostreida</taxon>
        <taxon>Ostreoidea</taxon>
        <taxon>Ostreidae</taxon>
        <taxon>Crassostrea</taxon>
    </lineage>
</organism>
<name>A0A8B8BQD7_CRAVI</name>
<evidence type="ECO:0000256" key="3">
    <source>
        <dbReference type="ARBA" id="ARBA00022737"/>
    </source>
</evidence>
<dbReference type="InterPro" id="IPR000742">
    <property type="entry name" value="EGF"/>
</dbReference>
<dbReference type="GO" id="GO:0005044">
    <property type="term" value="F:scavenger receptor activity"/>
    <property type="evidence" value="ECO:0007669"/>
    <property type="project" value="InterPro"/>
</dbReference>
<dbReference type="GeneID" id="111112382"/>
<evidence type="ECO:0000256" key="5">
    <source>
        <dbReference type="SAM" id="Phobius"/>
    </source>
</evidence>
<dbReference type="Proteomes" id="UP000694844">
    <property type="component" value="Chromosome 9"/>
</dbReference>
<dbReference type="Gene3D" id="2.60.120.260">
    <property type="entry name" value="Galactose-binding domain-like"/>
    <property type="match status" value="1"/>
</dbReference>
<feature type="transmembrane region" description="Helical" evidence="5">
    <location>
        <begin position="363"/>
        <end position="386"/>
    </location>
</feature>